<evidence type="ECO:0000313" key="2">
    <source>
        <dbReference type="Proteomes" id="UP001236076"/>
    </source>
</evidence>
<keyword evidence="2" id="KW-1185">Reference proteome</keyword>
<dbReference type="EMBL" id="OP744025">
    <property type="protein sequence ID" value="UZZ64316.1"/>
    <property type="molecule type" value="Genomic_DNA"/>
</dbReference>
<accession>A0AAE9TJA6</accession>
<proteinExistence type="predicted"/>
<name>A0AAE9TJA6_9CAUD</name>
<gene>
    <name evidence="1" type="ORF">A54_76</name>
</gene>
<sequence>MSFLSIVQTNFENDFIAQAINIDKGIPNINFGFNSGGYERYQYFVTDDGSVLGINTVMANIQNINFNDPDERSFYIVGVQVNYNDDSLIDDYTGETLESAYGDESEEEEE</sequence>
<evidence type="ECO:0000313" key="1">
    <source>
        <dbReference type="EMBL" id="UZZ64316.1"/>
    </source>
</evidence>
<dbReference type="Proteomes" id="UP001236076">
    <property type="component" value="Segment"/>
</dbReference>
<protein>
    <submittedName>
        <fullName evidence="1">Uncharacterized protein</fullName>
    </submittedName>
</protein>
<organism evidence="1 2">
    <name type="scientific">Escherichia phage A5-4</name>
    <dbReference type="NCBI Taxonomy" id="2996162"/>
    <lineage>
        <taxon>Viruses</taxon>
        <taxon>Duplodnaviria</taxon>
        <taxon>Heunggongvirae</taxon>
        <taxon>Uroviricota</taxon>
        <taxon>Caudoviricetes</taxon>
        <taxon>Vequintavirinae</taxon>
    </lineage>
</organism>
<reference evidence="1 2" key="1">
    <citation type="submission" date="2022-10" db="EMBL/GenBank/DDBJ databases">
        <authorList>
            <person name="Cortes-Martin A."/>
            <person name="Buttimer C.T.H."/>
            <person name="Hill C."/>
        </authorList>
    </citation>
    <scope>NUCLEOTIDE SEQUENCE [LARGE SCALE GENOMIC DNA]</scope>
</reference>